<evidence type="ECO:0000256" key="2">
    <source>
        <dbReference type="SAM" id="MobiDB-lite"/>
    </source>
</evidence>
<feature type="region of interest" description="Disordered" evidence="2">
    <location>
        <begin position="306"/>
        <end position="480"/>
    </location>
</feature>
<dbReference type="AlphaFoldDB" id="A0A4S4N128"/>
<dbReference type="EMBL" id="SGPM01000125">
    <property type="protein sequence ID" value="THH29400.1"/>
    <property type="molecule type" value="Genomic_DNA"/>
</dbReference>
<protein>
    <recommendedName>
        <fullName evidence="5">Zn(2)-C6 fungal-type domain-containing protein</fullName>
    </recommendedName>
</protein>
<name>A0A4S4N128_9APHY</name>
<evidence type="ECO:0000256" key="1">
    <source>
        <dbReference type="SAM" id="Coils"/>
    </source>
</evidence>
<comment type="caution">
    <text evidence="3">The sequence shown here is derived from an EMBL/GenBank/DDBJ whole genome shotgun (WGS) entry which is preliminary data.</text>
</comment>
<gene>
    <name evidence="3" type="ORF">EUX98_g4775</name>
</gene>
<feature type="compositionally biased region" description="Basic and acidic residues" evidence="2">
    <location>
        <begin position="660"/>
        <end position="683"/>
    </location>
</feature>
<feature type="region of interest" description="Disordered" evidence="2">
    <location>
        <begin position="656"/>
        <end position="683"/>
    </location>
</feature>
<feature type="compositionally biased region" description="Polar residues" evidence="2">
    <location>
        <begin position="371"/>
        <end position="391"/>
    </location>
</feature>
<reference evidence="3 4" key="1">
    <citation type="submission" date="2019-02" db="EMBL/GenBank/DDBJ databases">
        <title>Genome sequencing of the rare red list fungi Antrodiella citrinella (Flaviporus citrinellus).</title>
        <authorList>
            <person name="Buettner E."/>
            <person name="Kellner H."/>
        </authorList>
    </citation>
    <scope>NUCLEOTIDE SEQUENCE [LARGE SCALE GENOMIC DNA]</scope>
    <source>
        <strain evidence="3 4">DSM 108506</strain>
    </source>
</reference>
<feature type="compositionally biased region" description="Low complexity" evidence="2">
    <location>
        <begin position="319"/>
        <end position="328"/>
    </location>
</feature>
<feature type="region of interest" description="Disordered" evidence="2">
    <location>
        <begin position="148"/>
        <end position="188"/>
    </location>
</feature>
<evidence type="ECO:0000313" key="4">
    <source>
        <dbReference type="Proteomes" id="UP000308730"/>
    </source>
</evidence>
<feature type="compositionally biased region" description="Polar residues" evidence="2">
    <location>
        <begin position="401"/>
        <end position="418"/>
    </location>
</feature>
<sequence>MPLITNPDFEKFREPETALIRSAARIATAIKAEPDRRSEGHESWELRFKQEMQSAAAVQHGLPEAKIHHILLAAALTYKDKVWDRTIYTSYFGSIEQSKWCSHGLVYTTFPPGEIELAKKWWAQGTGVPPAHPQASGFIQPKAAPALKPTVSVPSNTSQPAKKPATHDAVRAKKSNTATTSQPAHTIDPSASMVVQYPDIHDKSPITPADRLGLPEGYISTRLMCSGCRASQLTCEFNPLAGLTCSRCKMLKSQCTFTPRIGDIDGKRVSGPTAVRWMYHFLKTQFQLEREGLPLATTPPILPAGGAYTIRTGKTAPTSLHSASGARSSARKRPSSNTTVEVPPGAKKVPSQPEKTSDYDDFMSDRDANGHSKNGVSPNEYTLPRSSTQAAGTREAKTGSVARNYSKPQPPSSGTQATKRPADQVHPDANPGGPERKRRKTNTQKGKGPATEFDPSSRPVLNIQDSPPLSSPARDNGGVFWSERLHDPANITPHSKYSAILARPEVPSDQLPNASVAGPSTDDTSGLPTIPELHTDFRPFPAMTINIQRALSTGNEASTQGRLQELERQHQEQRAQDAIALEQLRSAKAHLEQELVEMTRRNNVLQMQLQELACAHEAKCAEDAAAWQAELMTSQAPAAADRSRTAMAHNITPDMSQARLENRRQRQVKTDSSHLENHCHTEV</sequence>
<keyword evidence="1" id="KW-0175">Coiled coil</keyword>
<feature type="compositionally biased region" description="Polar residues" evidence="2">
    <location>
        <begin position="175"/>
        <end position="184"/>
    </location>
</feature>
<proteinExistence type="predicted"/>
<dbReference type="Proteomes" id="UP000308730">
    <property type="component" value="Unassembled WGS sequence"/>
</dbReference>
<keyword evidence="4" id="KW-1185">Reference proteome</keyword>
<evidence type="ECO:0000313" key="3">
    <source>
        <dbReference type="EMBL" id="THH29400.1"/>
    </source>
</evidence>
<accession>A0A4S4N128</accession>
<organism evidence="3 4">
    <name type="scientific">Antrodiella citrinella</name>
    <dbReference type="NCBI Taxonomy" id="2447956"/>
    <lineage>
        <taxon>Eukaryota</taxon>
        <taxon>Fungi</taxon>
        <taxon>Dikarya</taxon>
        <taxon>Basidiomycota</taxon>
        <taxon>Agaricomycotina</taxon>
        <taxon>Agaricomycetes</taxon>
        <taxon>Polyporales</taxon>
        <taxon>Steccherinaceae</taxon>
        <taxon>Antrodiella</taxon>
    </lineage>
</organism>
<evidence type="ECO:0008006" key="5">
    <source>
        <dbReference type="Google" id="ProtNLM"/>
    </source>
</evidence>
<feature type="coiled-coil region" evidence="1">
    <location>
        <begin position="556"/>
        <end position="608"/>
    </location>
</feature>
<feature type="compositionally biased region" description="Basic and acidic residues" evidence="2">
    <location>
        <begin position="355"/>
        <end position="370"/>
    </location>
</feature>